<protein>
    <submittedName>
        <fullName evidence="2">Uncharacterized protein</fullName>
    </submittedName>
</protein>
<dbReference type="RefSeq" id="WP_123286166.1">
    <property type="nucleotide sequence ID" value="NZ_JACIJB010000013.1"/>
</dbReference>
<accession>A0A7W9A621</accession>
<feature type="compositionally biased region" description="Pro residues" evidence="1">
    <location>
        <begin position="61"/>
        <end position="70"/>
    </location>
</feature>
<dbReference type="Proteomes" id="UP000548978">
    <property type="component" value="Unassembled WGS sequence"/>
</dbReference>
<keyword evidence="3" id="KW-1185">Reference proteome</keyword>
<evidence type="ECO:0000313" key="3">
    <source>
        <dbReference type="Proteomes" id="UP000548978"/>
    </source>
</evidence>
<evidence type="ECO:0000256" key="1">
    <source>
        <dbReference type="SAM" id="MobiDB-lite"/>
    </source>
</evidence>
<dbReference type="OrthoDB" id="7998218at2"/>
<proteinExistence type="predicted"/>
<organism evidence="2 3">
    <name type="scientific">Brevundimonas halotolerans</name>
    <dbReference type="NCBI Taxonomy" id="69670"/>
    <lineage>
        <taxon>Bacteria</taxon>
        <taxon>Pseudomonadati</taxon>
        <taxon>Pseudomonadota</taxon>
        <taxon>Alphaproteobacteria</taxon>
        <taxon>Caulobacterales</taxon>
        <taxon>Caulobacteraceae</taxon>
        <taxon>Brevundimonas</taxon>
    </lineage>
</organism>
<name>A0A7W9A621_9CAUL</name>
<comment type="caution">
    <text evidence="2">The sequence shown here is derived from an EMBL/GenBank/DDBJ whole genome shotgun (WGS) entry which is preliminary data.</text>
</comment>
<dbReference type="EMBL" id="JACIJB010000013">
    <property type="protein sequence ID" value="MBB5661670.1"/>
    <property type="molecule type" value="Genomic_DNA"/>
</dbReference>
<feature type="compositionally biased region" description="Basic and acidic residues" evidence="1">
    <location>
        <begin position="21"/>
        <end position="48"/>
    </location>
</feature>
<evidence type="ECO:0000313" key="2">
    <source>
        <dbReference type="EMBL" id="MBB5661670.1"/>
    </source>
</evidence>
<feature type="region of interest" description="Disordered" evidence="1">
    <location>
        <begin position="1"/>
        <end position="70"/>
    </location>
</feature>
<sequence>MTQPDNDNHPGKDDSDTDAPYARKAERETGKPDQLKDKVSKSESRQDALQDEAVEESFPASDPPTPKQIT</sequence>
<reference evidence="2 3" key="1">
    <citation type="submission" date="2020-08" db="EMBL/GenBank/DDBJ databases">
        <title>Genomic Encyclopedia of Type Strains, Phase IV (KMG-IV): sequencing the most valuable type-strain genomes for metagenomic binning, comparative biology and taxonomic classification.</title>
        <authorList>
            <person name="Goeker M."/>
        </authorList>
    </citation>
    <scope>NUCLEOTIDE SEQUENCE [LARGE SCALE GENOMIC DNA]</scope>
    <source>
        <strain evidence="2 3">DSM 24448</strain>
    </source>
</reference>
<feature type="compositionally biased region" description="Basic and acidic residues" evidence="1">
    <location>
        <begin position="1"/>
        <end position="14"/>
    </location>
</feature>
<dbReference type="AlphaFoldDB" id="A0A7W9A621"/>
<gene>
    <name evidence="2" type="ORF">FHS65_002435</name>
</gene>